<reference evidence="1" key="1">
    <citation type="submission" date="2020-02" db="EMBL/GenBank/DDBJ databases">
        <authorList>
            <person name="Meier V. D."/>
        </authorList>
    </citation>
    <scope>NUCLEOTIDE SEQUENCE</scope>
    <source>
        <strain evidence="1">AVDCRST_MAG12</strain>
    </source>
</reference>
<protein>
    <submittedName>
        <fullName evidence="1">Uncharacterized protein</fullName>
    </submittedName>
</protein>
<dbReference type="EMBL" id="CADCVK010000076">
    <property type="protein sequence ID" value="CAA9467513.1"/>
    <property type="molecule type" value="Genomic_DNA"/>
</dbReference>
<accession>A0A6J4RHA1</accession>
<proteinExistence type="predicted"/>
<sequence length="192" mass="22335">MQNNEQSITQDEYLARAPTDMGAEFNEVARRNYELNTSNTLLAVRDHEFFGGLKDFLRDCQERYFEETSSDLFMGEIDPRLQAKTYDSAVNKSYRQNVIWNDEWPAEPQEGWVTPNNWFTKLNDIIRGTLVCKYIDGPRFLANCLAEALPRRCRRCGLSLTVQLVYPVEQHRGGRCCPPRVRPRDALRIAPR</sequence>
<gene>
    <name evidence="1" type="ORF">AVDCRST_MAG12-447</name>
</gene>
<dbReference type="AlphaFoldDB" id="A0A6J4RHA1"/>
<evidence type="ECO:0000313" key="1">
    <source>
        <dbReference type="EMBL" id="CAA9467513.1"/>
    </source>
</evidence>
<name>A0A6J4RHA1_9ACTN</name>
<organism evidence="1">
    <name type="scientific">uncultured Rubrobacteraceae bacterium</name>
    <dbReference type="NCBI Taxonomy" id="349277"/>
    <lineage>
        <taxon>Bacteria</taxon>
        <taxon>Bacillati</taxon>
        <taxon>Actinomycetota</taxon>
        <taxon>Rubrobacteria</taxon>
        <taxon>Rubrobacterales</taxon>
        <taxon>Rubrobacteraceae</taxon>
        <taxon>environmental samples</taxon>
    </lineage>
</organism>